<evidence type="ECO:0000259" key="11">
    <source>
        <dbReference type="PROSITE" id="PS51755"/>
    </source>
</evidence>
<dbReference type="GO" id="GO:0005829">
    <property type="term" value="C:cytosol"/>
    <property type="evidence" value="ECO:0007669"/>
    <property type="project" value="TreeGrafter"/>
</dbReference>
<dbReference type="AlphaFoldDB" id="A0A4Q7LUH8"/>
<dbReference type="PROSITE" id="PS51755">
    <property type="entry name" value="OMPR_PHOB"/>
    <property type="match status" value="1"/>
</dbReference>
<keyword evidence="7" id="KW-0804">Transcription</keyword>
<feature type="domain" description="OmpR/PhoB-type" evidence="11">
    <location>
        <begin position="124"/>
        <end position="218"/>
    </location>
</feature>
<evidence type="ECO:0000313" key="12">
    <source>
        <dbReference type="EMBL" id="RZS58023.1"/>
    </source>
</evidence>
<proteinExistence type="predicted"/>
<accession>A0A4Q7LUH8</accession>
<evidence type="ECO:0000256" key="4">
    <source>
        <dbReference type="ARBA" id="ARBA00023012"/>
    </source>
</evidence>
<dbReference type="Pfam" id="PF00486">
    <property type="entry name" value="Trans_reg_C"/>
    <property type="match status" value="1"/>
</dbReference>
<dbReference type="PROSITE" id="PS50110">
    <property type="entry name" value="RESPONSE_REGULATORY"/>
    <property type="match status" value="1"/>
</dbReference>
<dbReference type="CDD" id="cd17624">
    <property type="entry name" value="REC_OmpR_PmrA-like"/>
    <property type="match status" value="1"/>
</dbReference>
<name>A0A4Q7LUH8_9BURK</name>
<dbReference type="Proteomes" id="UP000293433">
    <property type="component" value="Unassembled WGS sequence"/>
</dbReference>
<keyword evidence="5" id="KW-0805">Transcription regulation</keyword>
<dbReference type="EMBL" id="SGWV01000007">
    <property type="protein sequence ID" value="RZS58023.1"/>
    <property type="molecule type" value="Genomic_DNA"/>
</dbReference>
<dbReference type="SMART" id="SM00862">
    <property type="entry name" value="Trans_reg_C"/>
    <property type="match status" value="1"/>
</dbReference>
<dbReference type="GO" id="GO:0006355">
    <property type="term" value="P:regulation of DNA-templated transcription"/>
    <property type="evidence" value="ECO:0007669"/>
    <property type="project" value="InterPro"/>
</dbReference>
<dbReference type="GO" id="GO:0000156">
    <property type="term" value="F:phosphorelay response regulator activity"/>
    <property type="evidence" value="ECO:0007669"/>
    <property type="project" value="TreeGrafter"/>
</dbReference>
<dbReference type="InterPro" id="IPR001867">
    <property type="entry name" value="OmpR/PhoB-type_DNA-bd"/>
</dbReference>
<keyword evidence="6 9" id="KW-0238">DNA-binding</keyword>
<evidence type="ECO:0000256" key="3">
    <source>
        <dbReference type="ARBA" id="ARBA00022553"/>
    </source>
</evidence>
<evidence type="ECO:0000256" key="5">
    <source>
        <dbReference type="ARBA" id="ARBA00023015"/>
    </source>
</evidence>
<dbReference type="Gene3D" id="6.10.250.690">
    <property type="match status" value="1"/>
</dbReference>
<dbReference type="InterPro" id="IPR001789">
    <property type="entry name" value="Sig_transdc_resp-reg_receiver"/>
</dbReference>
<feature type="modified residue" description="4-aspartylphosphate" evidence="8">
    <location>
        <position position="51"/>
    </location>
</feature>
<evidence type="ECO:0000256" key="1">
    <source>
        <dbReference type="ARBA" id="ARBA00004496"/>
    </source>
</evidence>
<feature type="DNA-binding region" description="OmpR/PhoB-type" evidence="9">
    <location>
        <begin position="124"/>
        <end position="218"/>
    </location>
</feature>
<keyword evidence="13" id="KW-1185">Reference proteome</keyword>
<evidence type="ECO:0000256" key="9">
    <source>
        <dbReference type="PROSITE-ProRule" id="PRU01091"/>
    </source>
</evidence>
<comment type="caution">
    <text evidence="12">The sequence shown here is derived from an EMBL/GenBank/DDBJ whole genome shotgun (WGS) entry which is preliminary data.</text>
</comment>
<comment type="subcellular location">
    <subcellularLocation>
        <location evidence="1">Cytoplasm</location>
    </subcellularLocation>
</comment>
<evidence type="ECO:0000256" key="7">
    <source>
        <dbReference type="ARBA" id="ARBA00023163"/>
    </source>
</evidence>
<evidence type="ECO:0000256" key="8">
    <source>
        <dbReference type="PROSITE-ProRule" id="PRU00169"/>
    </source>
</evidence>
<gene>
    <name evidence="12" type="ORF">EV685_0300</name>
</gene>
<feature type="domain" description="Response regulatory" evidence="10">
    <location>
        <begin position="2"/>
        <end position="116"/>
    </location>
</feature>
<keyword evidence="3 8" id="KW-0597">Phosphoprotein</keyword>
<sequence length="248" mass="26891">MRLLLAEDDALLGDGLRAGLRAIGFQVDWVRDGLAAERELSNQSYTAAVLDLGLPRIDGLDVLQSIRKAGVKTPVLVLTARDAVPQRIETLDAGADDYVVKPIDLHELAARLRALVRRSHGQVQDLIVVNGVELDPGAREVKLEGQPVKLSTREFDLLHALMLRPGRVLTREQLESHLYGWGEEVGSNTVEVHVHHLRRKLGSQRIRTVRGVGYAFSPSATAPAVAAADLGPADESAIDIAPSRPAPL</sequence>
<dbReference type="RefSeq" id="WP_242615364.1">
    <property type="nucleotide sequence ID" value="NZ_SGWV01000007.1"/>
</dbReference>
<dbReference type="GO" id="GO:0000976">
    <property type="term" value="F:transcription cis-regulatory region binding"/>
    <property type="evidence" value="ECO:0007669"/>
    <property type="project" value="TreeGrafter"/>
</dbReference>
<dbReference type="GO" id="GO:0032993">
    <property type="term" value="C:protein-DNA complex"/>
    <property type="evidence" value="ECO:0007669"/>
    <property type="project" value="TreeGrafter"/>
</dbReference>
<evidence type="ECO:0000256" key="2">
    <source>
        <dbReference type="ARBA" id="ARBA00022490"/>
    </source>
</evidence>
<dbReference type="SUPFAM" id="SSF52172">
    <property type="entry name" value="CheY-like"/>
    <property type="match status" value="1"/>
</dbReference>
<dbReference type="SMART" id="SM00448">
    <property type="entry name" value="REC"/>
    <property type="match status" value="1"/>
</dbReference>
<evidence type="ECO:0000313" key="13">
    <source>
        <dbReference type="Proteomes" id="UP000293433"/>
    </source>
</evidence>
<dbReference type="InterPro" id="IPR036388">
    <property type="entry name" value="WH-like_DNA-bd_sf"/>
</dbReference>
<organism evidence="12 13">
    <name type="scientific">Sphaerotilus mobilis</name>
    <dbReference type="NCBI Taxonomy" id="47994"/>
    <lineage>
        <taxon>Bacteria</taxon>
        <taxon>Pseudomonadati</taxon>
        <taxon>Pseudomonadota</taxon>
        <taxon>Betaproteobacteria</taxon>
        <taxon>Burkholderiales</taxon>
        <taxon>Sphaerotilaceae</taxon>
        <taxon>Sphaerotilus</taxon>
    </lineage>
</organism>
<dbReference type="Gene3D" id="3.40.50.2300">
    <property type="match status" value="1"/>
</dbReference>
<keyword evidence="2" id="KW-0963">Cytoplasm</keyword>
<dbReference type="FunFam" id="3.40.50.2300:FF:000002">
    <property type="entry name" value="DNA-binding response regulator PhoP"/>
    <property type="match status" value="1"/>
</dbReference>
<reference evidence="12 13" key="1">
    <citation type="submission" date="2019-02" db="EMBL/GenBank/DDBJ databases">
        <title>Genomic Encyclopedia of Type Strains, Phase IV (KMG-IV): sequencing the most valuable type-strain genomes for metagenomic binning, comparative biology and taxonomic classification.</title>
        <authorList>
            <person name="Goeker M."/>
        </authorList>
    </citation>
    <scope>NUCLEOTIDE SEQUENCE [LARGE SCALE GENOMIC DNA]</scope>
    <source>
        <strain evidence="12 13">DSM 10617</strain>
    </source>
</reference>
<dbReference type="Pfam" id="PF00072">
    <property type="entry name" value="Response_reg"/>
    <property type="match status" value="1"/>
</dbReference>
<evidence type="ECO:0000256" key="6">
    <source>
        <dbReference type="ARBA" id="ARBA00023125"/>
    </source>
</evidence>
<dbReference type="PANTHER" id="PTHR48111">
    <property type="entry name" value="REGULATOR OF RPOS"/>
    <property type="match status" value="1"/>
</dbReference>
<evidence type="ECO:0000259" key="10">
    <source>
        <dbReference type="PROSITE" id="PS50110"/>
    </source>
</evidence>
<dbReference type="InterPro" id="IPR039420">
    <property type="entry name" value="WalR-like"/>
</dbReference>
<dbReference type="PANTHER" id="PTHR48111:SF35">
    <property type="entry name" value="TRANSCRIPTIONAL REGULATORY PROTEIN QSEB"/>
    <property type="match status" value="1"/>
</dbReference>
<protein>
    <submittedName>
        <fullName evidence="12">Two-component system OmpR family response regulator/two-component system response regulator QseB</fullName>
    </submittedName>
</protein>
<dbReference type="InterPro" id="IPR011006">
    <property type="entry name" value="CheY-like_superfamily"/>
</dbReference>
<dbReference type="Gene3D" id="1.10.10.10">
    <property type="entry name" value="Winged helix-like DNA-binding domain superfamily/Winged helix DNA-binding domain"/>
    <property type="match status" value="1"/>
</dbReference>
<keyword evidence="4" id="KW-0902">Two-component regulatory system</keyword>
<dbReference type="CDD" id="cd00383">
    <property type="entry name" value="trans_reg_C"/>
    <property type="match status" value="1"/>
</dbReference>